<dbReference type="AlphaFoldDB" id="A0A1A9I3J3"/>
<dbReference type="Gene3D" id="1.20.120.450">
    <property type="entry name" value="dinb family like domain"/>
    <property type="match status" value="1"/>
</dbReference>
<evidence type="ECO:0000259" key="1">
    <source>
        <dbReference type="Pfam" id="PF12867"/>
    </source>
</evidence>
<sequence>METGTIDAKKMGLDFTLAANAFIFLLENVPQDRYNEIPFEGSWTPGQVADHVIKFLSGIVYVQQQPQVVTERPVDQYEPVLKEIFLDFGKKFNAPPNAVPGNGPFDRQHQVAQIKKRVQEIIENITGDRLEKLYTGVPFPTLAEFTGLEWICFGTYHLRRHTHQLEHICSIYQAA</sequence>
<protein>
    <recommendedName>
        <fullName evidence="1">DinB-like domain-containing protein</fullName>
    </recommendedName>
</protein>
<name>A0A1A9I3J3_9BACT</name>
<proteinExistence type="predicted"/>
<dbReference type="RefSeq" id="WP_067757664.1">
    <property type="nucleotide sequence ID" value="NZ_CP015772.1"/>
</dbReference>
<reference evidence="2 3" key="1">
    <citation type="submission" date="2016-05" db="EMBL/GenBank/DDBJ databases">
        <title>Niabella ginsenosidivorans BS26 whole genome sequencing.</title>
        <authorList>
            <person name="Im W.T."/>
            <person name="Siddiqi M.Z."/>
        </authorList>
    </citation>
    <scope>NUCLEOTIDE SEQUENCE [LARGE SCALE GENOMIC DNA]</scope>
    <source>
        <strain evidence="2 3">BS26</strain>
    </source>
</reference>
<gene>
    <name evidence="2" type="ORF">A8C56_14975</name>
</gene>
<dbReference type="EMBL" id="CP015772">
    <property type="protein sequence ID" value="ANH82103.1"/>
    <property type="molecule type" value="Genomic_DNA"/>
</dbReference>
<evidence type="ECO:0000313" key="2">
    <source>
        <dbReference type="EMBL" id="ANH82103.1"/>
    </source>
</evidence>
<dbReference type="SUPFAM" id="SSF109854">
    <property type="entry name" value="DinB/YfiT-like putative metalloenzymes"/>
    <property type="match status" value="1"/>
</dbReference>
<dbReference type="InterPro" id="IPR034660">
    <property type="entry name" value="DinB/YfiT-like"/>
</dbReference>
<feature type="domain" description="DinB-like" evidence="1">
    <location>
        <begin position="16"/>
        <end position="165"/>
    </location>
</feature>
<dbReference type="STRING" id="1176587.A8C56_14975"/>
<accession>A0A1A9I3J3</accession>
<dbReference type="KEGG" id="nia:A8C56_14975"/>
<dbReference type="Proteomes" id="UP000077667">
    <property type="component" value="Chromosome"/>
</dbReference>
<evidence type="ECO:0000313" key="3">
    <source>
        <dbReference type="Proteomes" id="UP000077667"/>
    </source>
</evidence>
<dbReference type="OrthoDB" id="679284at2"/>
<dbReference type="Pfam" id="PF12867">
    <property type="entry name" value="DinB_2"/>
    <property type="match status" value="1"/>
</dbReference>
<organism evidence="2 3">
    <name type="scientific">Niabella ginsenosidivorans</name>
    <dbReference type="NCBI Taxonomy" id="1176587"/>
    <lineage>
        <taxon>Bacteria</taxon>
        <taxon>Pseudomonadati</taxon>
        <taxon>Bacteroidota</taxon>
        <taxon>Chitinophagia</taxon>
        <taxon>Chitinophagales</taxon>
        <taxon>Chitinophagaceae</taxon>
        <taxon>Niabella</taxon>
    </lineage>
</organism>
<dbReference type="InterPro" id="IPR024775">
    <property type="entry name" value="DinB-like"/>
</dbReference>
<keyword evidence="3" id="KW-1185">Reference proteome</keyword>